<sequence>MIREEAGHSDGRSGVLRGGGGPGRVSCASGATPGIVKRARARCMQSRLVSSCSVTEVLRRRSRRSRGNFSRLLATSCSNKFASPWLLIFTLSRVSNAIIHTREQRTHRNNKKIKLKKNRDLVIKLINAAEN</sequence>
<feature type="compositionally biased region" description="Basic and acidic residues" evidence="1">
    <location>
        <begin position="1"/>
        <end position="11"/>
    </location>
</feature>
<dbReference type="EMBL" id="JADYXP020000021">
    <property type="protein sequence ID" value="KAL0103374.1"/>
    <property type="molecule type" value="Genomic_DNA"/>
</dbReference>
<keyword evidence="3" id="KW-1185">Reference proteome</keyword>
<dbReference type="Proteomes" id="UP001430953">
    <property type="component" value="Unassembled WGS sequence"/>
</dbReference>
<feature type="region of interest" description="Disordered" evidence="1">
    <location>
        <begin position="1"/>
        <end position="23"/>
    </location>
</feature>
<gene>
    <name evidence="2" type="ORF">PUN28_017559</name>
</gene>
<comment type="caution">
    <text evidence="2">The sequence shown here is derived from an EMBL/GenBank/DDBJ whole genome shotgun (WGS) entry which is preliminary data.</text>
</comment>
<evidence type="ECO:0008006" key="4">
    <source>
        <dbReference type="Google" id="ProtNLM"/>
    </source>
</evidence>
<reference evidence="2 3" key="1">
    <citation type="submission" date="2023-03" db="EMBL/GenBank/DDBJ databases">
        <title>High recombination rates correlate with genetic variation in Cardiocondyla obscurior ants.</title>
        <authorList>
            <person name="Errbii M."/>
        </authorList>
    </citation>
    <scope>NUCLEOTIDE SEQUENCE [LARGE SCALE GENOMIC DNA]</scope>
    <source>
        <strain evidence="2">Alpha-2009</strain>
        <tissue evidence="2">Whole body</tissue>
    </source>
</reference>
<dbReference type="AlphaFoldDB" id="A0AAW2EI28"/>
<accession>A0AAW2EI28</accession>
<evidence type="ECO:0000313" key="3">
    <source>
        <dbReference type="Proteomes" id="UP001430953"/>
    </source>
</evidence>
<protein>
    <recommendedName>
        <fullName evidence="4">Ribosomal protein S20</fullName>
    </recommendedName>
</protein>
<evidence type="ECO:0000313" key="2">
    <source>
        <dbReference type="EMBL" id="KAL0103374.1"/>
    </source>
</evidence>
<organism evidence="2 3">
    <name type="scientific">Cardiocondyla obscurior</name>
    <dbReference type="NCBI Taxonomy" id="286306"/>
    <lineage>
        <taxon>Eukaryota</taxon>
        <taxon>Metazoa</taxon>
        <taxon>Ecdysozoa</taxon>
        <taxon>Arthropoda</taxon>
        <taxon>Hexapoda</taxon>
        <taxon>Insecta</taxon>
        <taxon>Pterygota</taxon>
        <taxon>Neoptera</taxon>
        <taxon>Endopterygota</taxon>
        <taxon>Hymenoptera</taxon>
        <taxon>Apocrita</taxon>
        <taxon>Aculeata</taxon>
        <taxon>Formicoidea</taxon>
        <taxon>Formicidae</taxon>
        <taxon>Myrmicinae</taxon>
        <taxon>Cardiocondyla</taxon>
    </lineage>
</organism>
<name>A0AAW2EI28_9HYME</name>
<evidence type="ECO:0000256" key="1">
    <source>
        <dbReference type="SAM" id="MobiDB-lite"/>
    </source>
</evidence>
<proteinExistence type="predicted"/>